<evidence type="ECO:0000256" key="1">
    <source>
        <dbReference type="SAM" id="Phobius"/>
    </source>
</evidence>
<dbReference type="KEGG" id="peg:E5R92_05940"/>
<reference evidence="2 3" key="1">
    <citation type="journal article" date="2020" name="Nat. Microbiol.">
        <title>Lysogenic host-virus interactions in SAR11 marine bacteria.</title>
        <authorList>
            <person name="Morris R.M."/>
            <person name="Cain K.R."/>
            <person name="Hvorecny K.L."/>
            <person name="Kollman J.M."/>
        </authorList>
    </citation>
    <scope>NUCLEOTIDE SEQUENCE [LARGE SCALE GENOMIC DNA]</scope>
    <source>
        <strain evidence="2 3">NP1</strain>
    </source>
</reference>
<evidence type="ECO:0000313" key="3">
    <source>
        <dbReference type="Proteomes" id="UP000501094"/>
    </source>
</evidence>
<keyword evidence="1" id="KW-1133">Transmembrane helix</keyword>
<dbReference type="RefSeq" id="WP_168607178.1">
    <property type="nucleotide sequence ID" value="NZ_CP038852.1"/>
</dbReference>
<accession>A0A6H1Q312</accession>
<proteinExistence type="predicted"/>
<name>A0A6H1Q312_9PROT</name>
<keyword evidence="1" id="KW-0812">Transmembrane</keyword>
<evidence type="ECO:0000313" key="2">
    <source>
        <dbReference type="EMBL" id="QIZ21322.1"/>
    </source>
</evidence>
<protein>
    <submittedName>
        <fullName evidence="2">Pilus assembly protein PilV</fullName>
    </submittedName>
</protein>
<keyword evidence="1" id="KW-0472">Membrane</keyword>
<organism evidence="2 3">
    <name type="scientific">Candidatus Pelagibacter giovannonii</name>
    <dbReference type="NCBI Taxonomy" id="2563896"/>
    <lineage>
        <taxon>Bacteria</taxon>
        <taxon>Pseudomonadati</taxon>
        <taxon>Pseudomonadota</taxon>
        <taxon>Alphaproteobacteria</taxon>
        <taxon>Candidatus Pelagibacterales</taxon>
        <taxon>Candidatus Pelagibacteraceae</taxon>
        <taxon>Candidatus Pelagibacter</taxon>
    </lineage>
</organism>
<keyword evidence="3" id="KW-1185">Reference proteome</keyword>
<dbReference type="AlphaFoldDB" id="A0A6H1Q312"/>
<dbReference type="Proteomes" id="UP000501094">
    <property type="component" value="Chromosome"/>
</dbReference>
<gene>
    <name evidence="2" type="ORF">E5R92_05940</name>
</gene>
<feature type="transmembrane region" description="Helical" evidence="1">
    <location>
        <begin position="12"/>
        <end position="31"/>
    </location>
</feature>
<sequence length="225" mass="25103">MKKNKSKISGLSILEALVSTAIVGIGFIAILQMTNFSVQSIDNSGDRTKANYLTEMIAEDVIGSKNTLYGVNSDNENIVFDNDGSMSFADGSDASGLKKFSEHLNINGWNASLSCGNSSTGSGNTTTENIYQTQNNDAPRNKEAKWDMIFNENRFLKCKSNNETKKLETFKVCRWGSCTYKNDLVFDDPIYISRVEMLLNNGKKRKYLYFQSDYNIKTTTSDSSD</sequence>
<dbReference type="EMBL" id="CP038852">
    <property type="protein sequence ID" value="QIZ21322.1"/>
    <property type="molecule type" value="Genomic_DNA"/>
</dbReference>